<reference evidence="2" key="1">
    <citation type="submission" date="2021-04" db="EMBL/GenBank/DDBJ databases">
        <authorList>
            <consortium name="Molecular Ecology Group"/>
        </authorList>
    </citation>
    <scope>NUCLEOTIDE SEQUENCE</scope>
</reference>
<proteinExistence type="predicted"/>
<evidence type="ECO:0000256" key="1">
    <source>
        <dbReference type="SAM" id="Phobius"/>
    </source>
</evidence>
<dbReference type="Proteomes" id="UP000678393">
    <property type="component" value="Unassembled WGS sequence"/>
</dbReference>
<keyword evidence="3" id="KW-1185">Reference proteome</keyword>
<keyword evidence="1" id="KW-0812">Transmembrane</keyword>
<evidence type="ECO:0000313" key="3">
    <source>
        <dbReference type="Proteomes" id="UP000678393"/>
    </source>
</evidence>
<feature type="transmembrane region" description="Helical" evidence="1">
    <location>
        <begin position="165"/>
        <end position="187"/>
    </location>
</feature>
<feature type="transmembrane region" description="Helical" evidence="1">
    <location>
        <begin position="86"/>
        <end position="111"/>
    </location>
</feature>
<keyword evidence="1" id="KW-1133">Transmembrane helix</keyword>
<dbReference type="EMBL" id="CAJHNH020006279">
    <property type="protein sequence ID" value="CAG5133532.1"/>
    <property type="molecule type" value="Genomic_DNA"/>
</dbReference>
<feature type="transmembrane region" description="Helical" evidence="1">
    <location>
        <begin position="123"/>
        <end position="145"/>
    </location>
</feature>
<dbReference type="Gene3D" id="1.20.140.150">
    <property type="match status" value="1"/>
</dbReference>
<dbReference type="AlphaFoldDB" id="A0A8S3ZZI9"/>
<accession>A0A8S3ZZI9</accession>
<sequence>MTLPETTPLAKVIMVLACATFLVNIVGFSTGYWLEKSFMFPLNRGGVVDMPVDARLGLFTACETEHYLNGNSHTNCITKGAADWQIISAALAIAGLVFALLGAILSVLGVVRKRLAGRIGLKVAILLCHFLACNFFVGPLLMFPINKTIQIKPDFSPFKVDFGLGYSYIVAAASTVLFAFLVLLNIIDLIWSRRAQRNIDEDRTGLTKAVSGLTYHPISVRRKTDL</sequence>
<evidence type="ECO:0000313" key="2">
    <source>
        <dbReference type="EMBL" id="CAG5133532.1"/>
    </source>
</evidence>
<protein>
    <submittedName>
        <fullName evidence="2">Uncharacterized protein</fullName>
    </submittedName>
</protein>
<organism evidence="2 3">
    <name type="scientific">Candidula unifasciata</name>
    <dbReference type="NCBI Taxonomy" id="100452"/>
    <lineage>
        <taxon>Eukaryota</taxon>
        <taxon>Metazoa</taxon>
        <taxon>Spiralia</taxon>
        <taxon>Lophotrochozoa</taxon>
        <taxon>Mollusca</taxon>
        <taxon>Gastropoda</taxon>
        <taxon>Heterobranchia</taxon>
        <taxon>Euthyneura</taxon>
        <taxon>Panpulmonata</taxon>
        <taxon>Eupulmonata</taxon>
        <taxon>Stylommatophora</taxon>
        <taxon>Helicina</taxon>
        <taxon>Helicoidea</taxon>
        <taxon>Geomitridae</taxon>
        <taxon>Candidula</taxon>
    </lineage>
</organism>
<keyword evidence="1" id="KW-0472">Membrane</keyword>
<dbReference type="OrthoDB" id="6140790at2759"/>
<comment type="caution">
    <text evidence="2">The sequence shown here is derived from an EMBL/GenBank/DDBJ whole genome shotgun (WGS) entry which is preliminary data.</text>
</comment>
<name>A0A8S3ZZI9_9EUPU</name>
<feature type="transmembrane region" description="Helical" evidence="1">
    <location>
        <begin position="12"/>
        <end position="34"/>
    </location>
</feature>
<gene>
    <name evidence="2" type="ORF">CUNI_LOCUS19090</name>
</gene>